<reference evidence="2" key="2">
    <citation type="submission" date="2021-04" db="EMBL/GenBank/DDBJ databases">
        <authorList>
            <person name="Gilroy R."/>
        </authorList>
    </citation>
    <scope>NUCLEOTIDE SEQUENCE</scope>
    <source>
        <strain evidence="2">CHK192-19661</strain>
    </source>
</reference>
<sequence length="226" mass="24803">MAKTVILDFYGTVVHEAHALLDRIAEVFRAGGARCGNAEIHALWWRYFSSACDAAHGAAFRPQKELYAPALCRMEADTGASVDVPSLVDEIVTFSRSSAPFDDSLKFLRECPLPVCILSNIDDSELGYMIAKNGLAPAGVWTSERARAYKPRGEIFESGLKAFGLRPEEALYLGDSLRNDYFGARGAGILSVWLNRLGETVPSGVELWAPDLYSALPIVEEWKNAE</sequence>
<dbReference type="InterPro" id="IPR051540">
    <property type="entry name" value="S-2-haloacid_dehalogenase"/>
</dbReference>
<dbReference type="GO" id="GO:0016787">
    <property type="term" value="F:hydrolase activity"/>
    <property type="evidence" value="ECO:0007669"/>
    <property type="project" value="UniProtKB-KW"/>
</dbReference>
<dbReference type="Proteomes" id="UP000824025">
    <property type="component" value="Unassembled WGS sequence"/>
</dbReference>
<dbReference type="SFLD" id="SFLDS00003">
    <property type="entry name" value="Haloacid_Dehalogenase"/>
    <property type="match status" value="1"/>
</dbReference>
<dbReference type="AlphaFoldDB" id="A0A9D2D5L9"/>
<protein>
    <submittedName>
        <fullName evidence="2">HAD family hydrolase</fullName>
    </submittedName>
</protein>
<dbReference type="SUPFAM" id="SSF56784">
    <property type="entry name" value="HAD-like"/>
    <property type="match status" value="1"/>
</dbReference>
<reference evidence="2" key="1">
    <citation type="journal article" date="2021" name="PeerJ">
        <title>Extensive microbial diversity within the chicken gut microbiome revealed by metagenomics and culture.</title>
        <authorList>
            <person name="Gilroy R."/>
            <person name="Ravi A."/>
            <person name="Getino M."/>
            <person name="Pursley I."/>
            <person name="Horton D.L."/>
            <person name="Alikhan N.F."/>
            <person name="Baker D."/>
            <person name="Gharbi K."/>
            <person name="Hall N."/>
            <person name="Watson M."/>
            <person name="Adriaenssens E.M."/>
            <person name="Foster-Nyarko E."/>
            <person name="Jarju S."/>
            <person name="Secka A."/>
            <person name="Antonio M."/>
            <person name="Oren A."/>
            <person name="Chaudhuri R.R."/>
            <person name="La Ragione R."/>
            <person name="Hildebrand F."/>
            <person name="Pallen M.J."/>
        </authorList>
    </citation>
    <scope>NUCLEOTIDE SEQUENCE</scope>
    <source>
        <strain evidence="2">CHK192-19661</strain>
    </source>
</reference>
<dbReference type="Pfam" id="PF00702">
    <property type="entry name" value="Hydrolase"/>
    <property type="match status" value="1"/>
</dbReference>
<dbReference type="PANTHER" id="PTHR43316">
    <property type="entry name" value="HYDROLASE, HALOACID DELAHOGENASE-RELATED"/>
    <property type="match status" value="1"/>
</dbReference>
<accession>A0A9D2D5L9</accession>
<evidence type="ECO:0000313" key="3">
    <source>
        <dbReference type="Proteomes" id="UP000824025"/>
    </source>
</evidence>
<dbReference type="SFLD" id="SFLDG01129">
    <property type="entry name" value="C1.5:_HAD__Beta-PGM__Phosphata"/>
    <property type="match status" value="1"/>
</dbReference>
<dbReference type="Gene3D" id="1.10.150.750">
    <property type="match status" value="1"/>
</dbReference>
<dbReference type="Gene3D" id="3.40.50.1000">
    <property type="entry name" value="HAD superfamily/HAD-like"/>
    <property type="match status" value="1"/>
</dbReference>
<dbReference type="InterPro" id="IPR036412">
    <property type="entry name" value="HAD-like_sf"/>
</dbReference>
<evidence type="ECO:0000313" key="2">
    <source>
        <dbReference type="EMBL" id="HIZ08939.1"/>
    </source>
</evidence>
<dbReference type="PANTHER" id="PTHR43316:SF3">
    <property type="entry name" value="HALOACID DEHALOGENASE, TYPE II (AFU_ORTHOLOGUE AFUA_2G07750)-RELATED"/>
    <property type="match status" value="1"/>
</dbReference>
<dbReference type="EMBL" id="DXCF01000003">
    <property type="protein sequence ID" value="HIZ08939.1"/>
    <property type="molecule type" value="Genomic_DNA"/>
</dbReference>
<name>A0A9D2D5L9_9FIRM</name>
<dbReference type="InterPro" id="IPR006439">
    <property type="entry name" value="HAD-SF_hydro_IA"/>
</dbReference>
<comment type="caution">
    <text evidence="2">The sequence shown here is derived from an EMBL/GenBank/DDBJ whole genome shotgun (WGS) entry which is preliminary data.</text>
</comment>
<evidence type="ECO:0000256" key="1">
    <source>
        <dbReference type="ARBA" id="ARBA00022801"/>
    </source>
</evidence>
<keyword evidence="1 2" id="KW-0378">Hydrolase</keyword>
<dbReference type="PRINTS" id="PR00413">
    <property type="entry name" value="HADHALOGNASE"/>
</dbReference>
<gene>
    <name evidence="2" type="ORF">H9726_00490</name>
</gene>
<proteinExistence type="predicted"/>
<organism evidence="2 3">
    <name type="scientific">Candidatus Borkfalkia avicola</name>
    <dbReference type="NCBI Taxonomy" id="2838503"/>
    <lineage>
        <taxon>Bacteria</taxon>
        <taxon>Bacillati</taxon>
        <taxon>Bacillota</taxon>
        <taxon>Clostridia</taxon>
        <taxon>Christensenellales</taxon>
        <taxon>Christensenellaceae</taxon>
        <taxon>Candidatus Borkfalkia</taxon>
    </lineage>
</organism>
<dbReference type="InterPro" id="IPR023214">
    <property type="entry name" value="HAD_sf"/>
</dbReference>